<feature type="domain" description="RPAP1 N-terminal" evidence="4">
    <location>
        <begin position="103"/>
        <end position="144"/>
    </location>
</feature>
<keyword evidence="6" id="KW-1185">Reference proteome</keyword>
<dbReference type="PANTHER" id="PTHR21483:SF18">
    <property type="entry name" value="RNA POLYMERASE II-ASSOCIATED PROTEIN 1"/>
    <property type="match status" value="1"/>
</dbReference>
<feature type="region of interest" description="Disordered" evidence="2">
    <location>
        <begin position="413"/>
        <end position="433"/>
    </location>
</feature>
<feature type="compositionally biased region" description="Basic residues" evidence="2">
    <location>
        <begin position="61"/>
        <end position="71"/>
    </location>
</feature>
<dbReference type="OMA" id="DQESPYY"/>
<dbReference type="OrthoDB" id="348201at2759"/>
<sequence>MAIPGERFVLDLSDDEGDQPVDQPRAAPLIDLIGEIKERTPKAATPPTPKTSTGFPTSKDRRGRSAFKQRRAAASNVVASHTRPPAVSPPQGLSAADEEKRIIEEENNQRLAAMSDAEIESERAELMSNLSPSLLERFLRRTNNVDKPSNSGQKDSPVLLSEISNTAGNKTKSTAKSVSFNLAESVTEQPTKFSRSEEESALDGREEVTVGKESVDLDERAPAVHPSDLRPASEFPTGPIHFPTPPPRQGPVPDLDPNSPSFYADLKTHYFPEITHDPSALSWFKSDENDKDAHATASPYHPSSSATTIVPSALRFSLRGEILPPSESLSLPTSLGLHHHADDPEAAGYTISELSLLSRSTVPTQRCVAWQVIGRVLYRLGKGEFGDPAQDLVEGLWTVIEREAVVPRMMEEAEGGGTRENEPQIAATGPKSNIGKHASAKAWAVEGIWLWQMGGGKRGIANEAETGV</sequence>
<dbReference type="InterPro" id="IPR039913">
    <property type="entry name" value="RPAP1/Rba50"/>
</dbReference>
<feature type="compositionally biased region" description="Basic and acidic residues" evidence="2">
    <location>
        <begin position="194"/>
        <end position="213"/>
    </location>
</feature>
<feature type="region of interest" description="Disordered" evidence="2">
    <location>
        <begin position="141"/>
        <end position="213"/>
    </location>
</feature>
<evidence type="ECO:0000313" key="5">
    <source>
        <dbReference type="EMBL" id="CRG83554.1"/>
    </source>
</evidence>
<feature type="domain" description="RPAP1 C-terminal" evidence="3">
    <location>
        <begin position="314"/>
        <end position="380"/>
    </location>
</feature>
<dbReference type="PANTHER" id="PTHR21483">
    <property type="entry name" value="RNA POLYMERASE II-ASSOCIATED PROTEIN 1"/>
    <property type="match status" value="1"/>
</dbReference>
<proteinExistence type="inferred from homology"/>
<evidence type="ECO:0000256" key="1">
    <source>
        <dbReference type="ARBA" id="ARBA00009953"/>
    </source>
</evidence>
<dbReference type="InterPro" id="IPR013930">
    <property type="entry name" value="RPAP1_N"/>
</dbReference>
<dbReference type="InterPro" id="IPR013929">
    <property type="entry name" value="RPAP1_C"/>
</dbReference>
<name>A0A0U1LKJ7_TALIS</name>
<dbReference type="STRING" id="28573.A0A0U1LKJ7"/>
<accession>A0A0U1LKJ7</accession>
<dbReference type="Proteomes" id="UP000054383">
    <property type="component" value="Unassembled WGS sequence"/>
</dbReference>
<evidence type="ECO:0000313" key="6">
    <source>
        <dbReference type="Proteomes" id="UP000054383"/>
    </source>
</evidence>
<dbReference type="Pfam" id="PF08620">
    <property type="entry name" value="RPAP1_C"/>
    <property type="match status" value="1"/>
</dbReference>
<dbReference type="EMBL" id="CVMT01000001">
    <property type="protein sequence ID" value="CRG83554.1"/>
    <property type="molecule type" value="Genomic_DNA"/>
</dbReference>
<dbReference type="AlphaFoldDB" id="A0A0U1LKJ7"/>
<evidence type="ECO:0000259" key="4">
    <source>
        <dbReference type="Pfam" id="PF08621"/>
    </source>
</evidence>
<gene>
    <name evidence="5" type="ORF">PISL3812_00907</name>
</gene>
<evidence type="ECO:0000256" key="2">
    <source>
        <dbReference type="SAM" id="MobiDB-lite"/>
    </source>
</evidence>
<dbReference type="Pfam" id="PF08621">
    <property type="entry name" value="RPAP1_N"/>
    <property type="match status" value="1"/>
</dbReference>
<feature type="compositionally biased region" description="Polar residues" evidence="2">
    <location>
        <begin position="141"/>
        <end position="154"/>
    </location>
</feature>
<reference evidence="5 6" key="1">
    <citation type="submission" date="2015-04" db="EMBL/GenBank/DDBJ databases">
        <authorList>
            <person name="Syromyatnikov M.Y."/>
            <person name="Popov V.N."/>
        </authorList>
    </citation>
    <scope>NUCLEOTIDE SEQUENCE [LARGE SCALE GENOMIC DNA]</scope>
    <source>
        <strain evidence="5">WF-38-12</strain>
    </source>
</reference>
<dbReference type="GO" id="GO:0006366">
    <property type="term" value="P:transcription by RNA polymerase II"/>
    <property type="evidence" value="ECO:0007669"/>
    <property type="project" value="InterPro"/>
</dbReference>
<protein>
    <recommendedName>
        <fullName evidence="7">RNA polymerase II-associated protein RBA50</fullName>
    </recommendedName>
</protein>
<evidence type="ECO:0008006" key="7">
    <source>
        <dbReference type="Google" id="ProtNLM"/>
    </source>
</evidence>
<evidence type="ECO:0000259" key="3">
    <source>
        <dbReference type="Pfam" id="PF08620"/>
    </source>
</evidence>
<organism evidence="5 6">
    <name type="scientific">Talaromyces islandicus</name>
    <name type="common">Penicillium islandicum</name>
    <dbReference type="NCBI Taxonomy" id="28573"/>
    <lineage>
        <taxon>Eukaryota</taxon>
        <taxon>Fungi</taxon>
        <taxon>Dikarya</taxon>
        <taxon>Ascomycota</taxon>
        <taxon>Pezizomycotina</taxon>
        <taxon>Eurotiomycetes</taxon>
        <taxon>Eurotiomycetidae</taxon>
        <taxon>Eurotiales</taxon>
        <taxon>Trichocomaceae</taxon>
        <taxon>Talaromyces</taxon>
        <taxon>Talaromyces sect. Islandici</taxon>
    </lineage>
</organism>
<feature type="region of interest" description="Disordered" evidence="2">
    <location>
        <begin position="1"/>
        <end position="97"/>
    </location>
</feature>
<feature type="compositionally biased region" description="Basic and acidic residues" evidence="2">
    <location>
        <begin position="413"/>
        <end position="422"/>
    </location>
</feature>
<comment type="similarity">
    <text evidence="1">Belongs to the RPAP1 family.</text>
</comment>
<feature type="compositionally biased region" description="Polar residues" evidence="2">
    <location>
        <begin position="162"/>
        <end position="193"/>
    </location>
</feature>